<reference evidence="3 4" key="1">
    <citation type="submission" date="2024-03" db="EMBL/GenBank/DDBJ databases">
        <title>Inconsistent identification of Apilactobacillus kunkeei-related strains obtained by well-developed overall genome related indices.</title>
        <authorList>
            <person name="Maeno S."/>
            <person name="Endo A."/>
        </authorList>
    </citation>
    <scope>NUCLEOTIDE SEQUENCE [LARGE SCALE GENOMIC DNA]</scope>
    <source>
        <strain evidence="3 4">20H-10</strain>
    </source>
</reference>
<organism evidence="3 4">
    <name type="scientific">Apilactobacillus apinorum</name>
    <dbReference type="NCBI Taxonomy" id="1218495"/>
    <lineage>
        <taxon>Bacteria</taxon>
        <taxon>Bacillati</taxon>
        <taxon>Bacillota</taxon>
        <taxon>Bacilli</taxon>
        <taxon>Lactobacillales</taxon>
        <taxon>Lactobacillaceae</taxon>
        <taxon>Apilactobacillus</taxon>
    </lineage>
</organism>
<protein>
    <submittedName>
        <fullName evidence="3">Uncharacterized protein</fullName>
    </submittedName>
</protein>
<feature type="compositionally biased region" description="Polar residues" evidence="1">
    <location>
        <begin position="60"/>
        <end position="88"/>
    </location>
</feature>
<keyword evidence="2" id="KW-1133">Transmembrane helix</keyword>
<feature type="transmembrane region" description="Helical" evidence="2">
    <location>
        <begin position="32"/>
        <end position="50"/>
    </location>
</feature>
<keyword evidence="4" id="KW-1185">Reference proteome</keyword>
<gene>
    <name evidence="3" type="ORF">AP20H10_08900</name>
</gene>
<dbReference type="EMBL" id="BAABVV010000036">
    <property type="protein sequence ID" value="GAA6114527.1"/>
    <property type="molecule type" value="Genomic_DNA"/>
</dbReference>
<accession>A0ABP9ZIA0</accession>
<evidence type="ECO:0000256" key="2">
    <source>
        <dbReference type="SAM" id="Phobius"/>
    </source>
</evidence>
<feature type="region of interest" description="Disordered" evidence="1">
    <location>
        <begin position="60"/>
        <end position="99"/>
    </location>
</feature>
<evidence type="ECO:0000313" key="4">
    <source>
        <dbReference type="Proteomes" id="UP001438112"/>
    </source>
</evidence>
<dbReference type="RefSeq" id="WP_353318082.1">
    <property type="nucleotide sequence ID" value="NZ_BAABVV010000036.1"/>
</dbReference>
<proteinExistence type="predicted"/>
<evidence type="ECO:0000313" key="3">
    <source>
        <dbReference type="EMBL" id="GAA6114527.1"/>
    </source>
</evidence>
<dbReference type="Proteomes" id="UP001438112">
    <property type="component" value="Unassembled WGS sequence"/>
</dbReference>
<keyword evidence="2" id="KW-0472">Membrane</keyword>
<comment type="caution">
    <text evidence="3">The sequence shown here is derived from an EMBL/GenBank/DDBJ whole genome shotgun (WGS) entry which is preliminary data.</text>
</comment>
<sequence length="150" mass="17087">MNNGDNDSRIRKYTFDDTVTNTNKSRQNNNRIWPIIIFIVVVAGLILAGVKTITYFTSSSHSNQSTEMSSQVQNKQSQTDSQNQNDRNQYAMPTKKSGKKTMFDRTHIFSSVADAQNYAKATQDQWLKAGYTNYTVSADSQGYYILKFIK</sequence>
<name>A0ABP9ZIA0_9LACO</name>
<evidence type="ECO:0000256" key="1">
    <source>
        <dbReference type="SAM" id="MobiDB-lite"/>
    </source>
</evidence>
<keyword evidence="2" id="KW-0812">Transmembrane</keyword>